<dbReference type="InParanoid" id="A0A1B7NCR7"/>
<protein>
    <submittedName>
        <fullName evidence="3">Uncharacterized protein</fullName>
    </submittedName>
</protein>
<dbReference type="AlphaFoldDB" id="A0A1B7NCR7"/>
<evidence type="ECO:0000313" key="3">
    <source>
        <dbReference type="EMBL" id="OAX42594.1"/>
    </source>
</evidence>
<keyword evidence="2" id="KW-0472">Membrane</keyword>
<gene>
    <name evidence="3" type="ORF">K503DRAFT_766562</name>
</gene>
<evidence type="ECO:0000256" key="1">
    <source>
        <dbReference type="SAM" id="MobiDB-lite"/>
    </source>
</evidence>
<feature type="region of interest" description="Disordered" evidence="1">
    <location>
        <begin position="1"/>
        <end position="21"/>
    </location>
</feature>
<sequence>MTTHYDSRLQTPRSRSSRRNTFTSKYRQVYHYARYLSTPIPISVPPSFSPTVLPSSPAYTESTIPHWTKPAEARKAALDNPRPLPLPNLLYPIRFLYLSASAVGYALCFVIRQSCLTLHA</sequence>
<feature type="compositionally biased region" description="Polar residues" evidence="1">
    <location>
        <begin position="1"/>
        <end position="12"/>
    </location>
</feature>
<organism evidence="3 4">
    <name type="scientific">Rhizopogon vinicolor AM-OR11-026</name>
    <dbReference type="NCBI Taxonomy" id="1314800"/>
    <lineage>
        <taxon>Eukaryota</taxon>
        <taxon>Fungi</taxon>
        <taxon>Dikarya</taxon>
        <taxon>Basidiomycota</taxon>
        <taxon>Agaricomycotina</taxon>
        <taxon>Agaricomycetes</taxon>
        <taxon>Agaricomycetidae</taxon>
        <taxon>Boletales</taxon>
        <taxon>Suillineae</taxon>
        <taxon>Rhizopogonaceae</taxon>
        <taxon>Rhizopogon</taxon>
    </lineage>
</organism>
<name>A0A1B7NCR7_9AGAM</name>
<keyword evidence="2" id="KW-1133">Transmembrane helix</keyword>
<feature type="transmembrane region" description="Helical" evidence="2">
    <location>
        <begin position="89"/>
        <end position="111"/>
    </location>
</feature>
<dbReference type="Proteomes" id="UP000092154">
    <property type="component" value="Unassembled WGS sequence"/>
</dbReference>
<proteinExistence type="predicted"/>
<keyword evidence="4" id="KW-1185">Reference proteome</keyword>
<reference evidence="3 4" key="1">
    <citation type="submission" date="2016-06" db="EMBL/GenBank/DDBJ databases">
        <title>Comparative genomics of the ectomycorrhizal sister species Rhizopogon vinicolor and Rhizopogon vesiculosus (Basidiomycota: Boletales) reveals a divergence of the mating type B locus.</title>
        <authorList>
            <consortium name="DOE Joint Genome Institute"/>
            <person name="Mujic A.B."/>
            <person name="Kuo A."/>
            <person name="Tritt A."/>
            <person name="Lipzen A."/>
            <person name="Chen C."/>
            <person name="Johnson J."/>
            <person name="Sharma A."/>
            <person name="Barry K."/>
            <person name="Grigoriev I.V."/>
            <person name="Spatafora J.W."/>
        </authorList>
    </citation>
    <scope>NUCLEOTIDE SEQUENCE [LARGE SCALE GENOMIC DNA]</scope>
    <source>
        <strain evidence="3 4">AM-OR11-026</strain>
    </source>
</reference>
<evidence type="ECO:0000256" key="2">
    <source>
        <dbReference type="SAM" id="Phobius"/>
    </source>
</evidence>
<dbReference type="EMBL" id="KV448153">
    <property type="protein sequence ID" value="OAX42594.1"/>
    <property type="molecule type" value="Genomic_DNA"/>
</dbReference>
<evidence type="ECO:0000313" key="4">
    <source>
        <dbReference type="Proteomes" id="UP000092154"/>
    </source>
</evidence>
<keyword evidence="2" id="KW-0812">Transmembrane</keyword>
<accession>A0A1B7NCR7</accession>